<reference evidence="2 3" key="1">
    <citation type="submission" date="2015-09" db="EMBL/GenBank/DDBJ databases">
        <authorList>
            <consortium name="Pathogen Informatics"/>
        </authorList>
    </citation>
    <scope>NUCLEOTIDE SEQUENCE [LARGE SCALE GENOMIC DNA]</scope>
    <source>
        <strain evidence="2 3">2789STDY5608887</strain>
    </source>
</reference>
<sequence length="347" mass="40799">MYNKILLNAYLANNLGDDLFIRIICEQFKNILFFIIESKPYTNAFETIPNIKICSQKDALEIKFDLQIMIGGSLFMQPRDIHNIHAKYESVTNTRIFLDIPFIIIGANFGPYTEKKHFELYKSWFSTLHDICFRDNQSYDLFKDLPNVRWAPDVIFNYKLQNYIQQHARAVSISCIYNNQRIGLHNYSQKKYFQKLANVSIYYIENGYDIKLASFCTQQGDLLAAYEILKYIPTEYHRRIEILEYNGFNINVFLSSFLNSEYIIGTRFHSVILGWLANIPVFPIIYNIKTYNVLKSYGFEGNYTNIEDIDKCTLNFINQNKINAYCLNCANLVEKANAQFDFLNKIY</sequence>
<gene>
    <name evidence="2" type="ORF">ERS852444_03553</name>
</gene>
<dbReference type="PANTHER" id="PTHR36836">
    <property type="entry name" value="COLANIC ACID BIOSYNTHESIS PROTEIN WCAK"/>
    <property type="match status" value="1"/>
</dbReference>
<accession>A0A173VU75</accession>
<dbReference type="Proteomes" id="UP000095453">
    <property type="component" value="Unassembled WGS sequence"/>
</dbReference>
<organism evidence="2 3">
    <name type="scientific">Roseburia inulinivorans</name>
    <dbReference type="NCBI Taxonomy" id="360807"/>
    <lineage>
        <taxon>Bacteria</taxon>
        <taxon>Bacillati</taxon>
        <taxon>Bacillota</taxon>
        <taxon>Clostridia</taxon>
        <taxon>Lachnospirales</taxon>
        <taxon>Lachnospiraceae</taxon>
        <taxon>Roseburia</taxon>
    </lineage>
</organism>
<dbReference type="AlphaFoldDB" id="A0A173VU75"/>
<feature type="domain" description="Polysaccharide pyruvyl transferase" evidence="1">
    <location>
        <begin position="14"/>
        <end position="286"/>
    </location>
</feature>
<evidence type="ECO:0000313" key="2">
    <source>
        <dbReference type="EMBL" id="CUN31099.1"/>
    </source>
</evidence>
<evidence type="ECO:0000313" key="3">
    <source>
        <dbReference type="Proteomes" id="UP000095453"/>
    </source>
</evidence>
<dbReference type="RefSeq" id="WP_055172361.1">
    <property type="nucleotide sequence ID" value="NZ_CYXX01000051.1"/>
</dbReference>
<protein>
    <submittedName>
        <fullName evidence="2">Colanic acid biosynthesis protein</fullName>
    </submittedName>
</protein>
<evidence type="ECO:0000259" key="1">
    <source>
        <dbReference type="Pfam" id="PF04230"/>
    </source>
</evidence>
<name>A0A173VU75_9FIRM</name>
<proteinExistence type="predicted"/>
<dbReference type="Pfam" id="PF04230">
    <property type="entry name" value="PS_pyruv_trans"/>
    <property type="match status" value="1"/>
</dbReference>
<dbReference type="InterPro" id="IPR007345">
    <property type="entry name" value="Polysacch_pyruvyl_Trfase"/>
</dbReference>
<dbReference type="EMBL" id="CYXX01000051">
    <property type="protein sequence ID" value="CUN31099.1"/>
    <property type="molecule type" value="Genomic_DNA"/>
</dbReference>
<dbReference type="PANTHER" id="PTHR36836:SF1">
    <property type="entry name" value="COLANIC ACID BIOSYNTHESIS PROTEIN WCAK"/>
    <property type="match status" value="1"/>
</dbReference>